<name>A0A432ZD88_9GAMM</name>
<keyword evidence="1 4" id="KW-0813">Transport</keyword>
<evidence type="ECO:0000259" key="6">
    <source>
        <dbReference type="Pfam" id="PF03968"/>
    </source>
</evidence>
<dbReference type="GO" id="GO:0001530">
    <property type="term" value="F:lipopolysaccharide binding"/>
    <property type="evidence" value="ECO:0007669"/>
    <property type="project" value="InterPro"/>
</dbReference>
<reference evidence="7 8" key="1">
    <citation type="journal article" date="2011" name="Front. Microbiol.">
        <title>Genomic signatures of strain selection and enhancement in Bacillus atrophaeus var. globigii, a historical biowarfare simulant.</title>
        <authorList>
            <person name="Gibbons H.S."/>
            <person name="Broomall S.M."/>
            <person name="McNew L.A."/>
            <person name="Daligault H."/>
            <person name="Chapman C."/>
            <person name="Bruce D."/>
            <person name="Karavis M."/>
            <person name="Krepps M."/>
            <person name="McGregor P.A."/>
            <person name="Hong C."/>
            <person name="Park K.H."/>
            <person name="Akmal A."/>
            <person name="Feldman A."/>
            <person name="Lin J.S."/>
            <person name="Chang W.E."/>
            <person name="Higgs B.W."/>
            <person name="Demirev P."/>
            <person name="Lindquist J."/>
            <person name="Liem A."/>
            <person name="Fochler E."/>
            <person name="Read T.D."/>
            <person name="Tapia R."/>
            <person name="Johnson S."/>
            <person name="Bishop-Lilly K.A."/>
            <person name="Detter C."/>
            <person name="Han C."/>
            <person name="Sozhamannan S."/>
            <person name="Rosenzweig C.N."/>
            <person name="Skowronski E.W."/>
        </authorList>
    </citation>
    <scope>NUCLEOTIDE SEQUENCE [LARGE SCALE GENOMIC DNA]</scope>
    <source>
        <strain evidence="7 8">CL-SP19</strain>
    </source>
</reference>
<dbReference type="PANTHER" id="PTHR36504">
    <property type="entry name" value="LIPOPOLYSACCHARIDE EXPORT SYSTEM PROTEIN LPTA"/>
    <property type="match status" value="1"/>
</dbReference>
<dbReference type="InterPro" id="IPR014340">
    <property type="entry name" value="LptA"/>
</dbReference>
<comment type="caution">
    <text evidence="7">The sequence shown here is derived from an EMBL/GenBank/DDBJ whole genome shotgun (WGS) entry which is preliminary data.</text>
</comment>
<feature type="domain" description="Organic solvent tolerance-like N-terminal" evidence="6">
    <location>
        <begin position="34"/>
        <end position="146"/>
    </location>
</feature>
<dbReference type="GO" id="GO:0017089">
    <property type="term" value="F:glycolipid transfer activity"/>
    <property type="evidence" value="ECO:0007669"/>
    <property type="project" value="TreeGrafter"/>
</dbReference>
<keyword evidence="2 4" id="KW-0732">Signal</keyword>
<dbReference type="GO" id="GO:0043165">
    <property type="term" value="P:Gram-negative-bacterium-type cell outer membrane assembly"/>
    <property type="evidence" value="ECO:0007669"/>
    <property type="project" value="UniProtKB-UniRule"/>
</dbReference>
<sequence precursor="true">MLKPYLILASSLLLFCLSPEVSAQGEADFSKAIEVTAGHEELDIKNNRLLLTDNVIVKQGTLQIKADQLEAIRGQEGEEADTFIAEGQPATYQQQLADGSMIRAQADRITYFQTRQRLELTGNAEIAQGSSRSSGEIITYDLAEQKVSASGEGSENNRVTTIFKPRKKSESDNDTNNEGGN</sequence>
<evidence type="ECO:0000256" key="1">
    <source>
        <dbReference type="ARBA" id="ARBA00022448"/>
    </source>
</evidence>
<dbReference type="EMBL" id="PIQF01000002">
    <property type="protein sequence ID" value="RUO75918.1"/>
    <property type="molecule type" value="Genomic_DNA"/>
</dbReference>
<dbReference type="GO" id="GO:0030288">
    <property type="term" value="C:outer membrane-bounded periplasmic space"/>
    <property type="evidence" value="ECO:0007669"/>
    <property type="project" value="TreeGrafter"/>
</dbReference>
<dbReference type="AlphaFoldDB" id="A0A432ZD88"/>
<dbReference type="Gene3D" id="2.60.450.10">
    <property type="entry name" value="Lipopolysaccharide (LPS) transport protein A like domain"/>
    <property type="match status" value="1"/>
</dbReference>
<dbReference type="Pfam" id="PF03968">
    <property type="entry name" value="LptD_N"/>
    <property type="match status" value="1"/>
</dbReference>
<dbReference type="RefSeq" id="WP_126784644.1">
    <property type="nucleotide sequence ID" value="NZ_PIQF01000002.1"/>
</dbReference>
<protein>
    <recommendedName>
        <fullName evidence="4">Lipopolysaccharide export system protein LptA</fullName>
    </recommendedName>
</protein>
<evidence type="ECO:0000256" key="2">
    <source>
        <dbReference type="ARBA" id="ARBA00022729"/>
    </source>
</evidence>
<keyword evidence="3 4" id="KW-0574">Periplasm</keyword>
<dbReference type="InterPro" id="IPR005653">
    <property type="entry name" value="OstA-like_N"/>
</dbReference>
<organism evidence="7 8">
    <name type="scientific">Idiomarina seosinensis</name>
    <dbReference type="NCBI Taxonomy" id="281739"/>
    <lineage>
        <taxon>Bacteria</taxon>
        <taxon>Pseudomonadati</taxon>
        <taxon>Pseudomonadota</taxon>
        <taxon>Gammaproteobacteria</taxon>
        <taxon>Alteromonadales</taxon>
        <taxon>Idiomarinaceae</taxon>
        <taxon>Idiomarina</taxon>
    </lineage>
</organism>
<evidence type="ECO:0000256" key="4">
    <source>
        <dbReference type="HAMAP-Rule" id="MF_01914"/>
    </source>
</evidence>
<keyword evidence="8" id="KW-1185">Reference proteome</keyword>
<feature type="signal peptide" evidence="4">
    <location>
        <begin position="1"/>
        <end position="23"/>
    </location>
</feature>
<dbReference type="GO" id="GO:0009279">
    <property type="term" value="C:cell outer membrane"/>
    <property type="evidence" value="ECO:0007669"/>
    <property type="project" value="TreeGrafter"/>
</dbReference>
<proteinExistence type="inferred from homology"/>
<comment type="function">
    <text evidence="4">Involved in the assembly of lipopolysaccharide (LPS). Required for the translocation of LPS from the inner membrane to the outer membrane. May form a bridge between the inner membrane and the outer membrane, via interactions with LptC and LptD, thereby facilitating LPS transfer across the periplasm.</text>
</comment>
<dbReference type="Proteomes" id="UP000287908">
    <property type="component" value="Unassembled WGS sequence"/>
</dbReference>
<evidence type="ECO:0000313" key="7">
    <source>
        <dbReference type="EMBL" id="RUO75918.1"/>
    </source>
</evidence>
<feature type="compositionally biased region" description="Polar residues" evidence="5">
    <location>
        <begin position="147"/>
        <end position="160"/>
    </location>
</feature>
<dbReference type="HAMAP" id="MF_01914">
    <property type="entry name" value="LPS_assembly_LptA"/>
    <property type="match status" value="1"/>
</dbReference>
<dbReference type="PANTHER" id="PTHR36504:SF1">
    <property type="entry name" value="LIPOPOLYSACCHARIDE EXPORT SYSTEM PROTEIN LPTA"/>
    <property type="match status" value="1"/>
</dbReference>
<dbReference type="InterPro" id="IPR052037">
    <property type="entry name" value="LPS_export_LptA"/>
</dbReference>
<feature type="region of interest" description="Disordered" evidence="5">
    <location>
        <begin position="146"/>
        <end position="181"/>
    </location>
</feature>
<feature type="chain" id="PRO_5019595942" description="Lipopolysaccharide export system protein LptA" evidence="4">
    <location>
        <begin position="24"/>
        <end position="181"/>
    </location>
</feature>
<dbReference type="NCBIfam" id="TIGR03002">
    <property type="entry name" value="outer_YhbN_LptA"/>
    <property type="match status" value="1"/>
</dbReference>
<dbReference type="GO" id="GO:0015920">
    <property type="term" value="P:lipopolysaccharide transport"/>
    <property type="evidence" value="ECO:0007669"/>
    <property type="project" value="UniProtKB-UniRule"/>
</dbReference>
<comment type="similarity">
    <text evidence="4">Belongs to the LptA family.</text>
</comment>
<evidence type="ECO:0000256" key="5">
    <source>
        <dbReference type="SAM" id="MobiDB-lite"/>
    </source>
</evidence>
<accession>A0A432ZD88</accession>
<comment type="subunit">
    <text evidence="4">Component of the lipopolysaccharide transport and assembly complex.</text>
</comment>
<gene>
    <name evidence="4 7" type="primary">lptA</name>
    <name evidence="7" type="ORF">CWI81_07270</name>
</gene>
<evidence type="ECO:0000313" key="8">
    <source>
        <dbReference type="Proteomes" id="UP000287908"/>
    </source>
</evidence>
<comment type="subcellular location">
    <subcellularLocation>
        <location evidence="4">Periplasm</location>
    </subcellularLocation>
</comment>
<dbReference type="OrthoDB" id="5599500at2"/>
<evidence type="ECO:0000256" key="3">
    <source>
        <dbReference type="ARBA" id="ARBA00022764"/>
    </source>
</evidence>